<organism evidence="4 5">
    <name type="scientific">Thermodesulfovibrio aggregans</name>
    <dbReference type="NCBI Taxonomy" id="86166"/>
    <lineage>
        <taxon>Bacteria</taxon>
        <taxon>Pseudomonadati</taxon>
        <taxon>Nitrospirota</taxon>
        <taxon>Thermodesulfovibrionia</taxon>
        <taxon>Thermodesulfovibrionales</taxon>
        <taxon>Thermodesulfovibrionaceae</taxon>
        <taxon>Thermodesulfovibrio</taxon>
    </lineage>
</organism>
<dbReference type="SUPFAM" id="SSF52218">
    <property type="entry name" value="Flavoproteins"/>
    <property type="match status" value="1"/>
</dbReference>
<evidence type="ECO:0000313" key="5">
    <source>
        <dbReference type="Proteomes" id="UP000054976"/>
    </source>
</evidence>
<evidence type="ECO:0000256" key="2">
    <source>
        <dbReference type="ARBA" id="ARBA00022643"/>
    </source>
</evidence>
<gene>
    <name evidence="4" type="ORF">TAGGR_1225</name>
</gene>
<keyword evidence="1" id="KW-0285">Flavoprotein</keyword>
<dbReference type="Proteomes" id="UP000054976">
    <property type="component" value="Unassembled WGS sequence"/>
</dbReference>
<keyword evidence="5" id="KW-1185">Reference proteome</keyword>
<dbReference type="PANTHER" id="PTHR43278:SF4">
    <property type="entry name" value="NAD(P)H-DEPENDENT FMN-CONTAINING OXIDOREDUCTASE YWQN-RELATED"/>
    <property type="match status" value="1"/>
</dbReference>
<name>A0A0U9HLR6_9BACT</name>
<protein>
    <submittedName>
        <fullName evidence="4">Multimeric flavodoxin WrbA</fullName>
    </submittedName>
</protein>
<dbReference type="AlphaFoldDB" id="A0A0U9HLR6"/>
<proteinExistence type="predicted"/>
<dbReference type="Pfam" id="PF03358">
    <property type="entry name" value="FMN_red"/>
    <property type="match status" value="1"/>
</dbReference>
<dbReference type="STRING" id="86166.TAGGR_1225"/>
<evidence type="ECO:0000256" key="1">
    <source>
        <dbReference type="ARBA" id="ARBA00022630"/>
    </source>
</evidence>
<keyword evidence="2" id="KW-0288">FMN</keyword>
<dbReference type="InterPro" id="IPR029039">
    <property type="entry name" value="Flavoprotein-like_sf"/>
</dbReference>
<dbReference type="GO" id="GO:0016491">
    <property type="term" value="F:oxidoreductase activity"/>
    <property type="evidence" value="ECO:0007669"/>
    <property type="project" value="InterPro"/>
</dbReference>
<comment type="caution">
    <text evidence="4">The sequence shown here is derived from an EMBL/GenBank/DDBJ whole genome shotgun (WGS) entry which is preliminary data.</text>
</comment>
<feature type="domain" description="NADPH-dependent FMN reductase-like" evidence="3">
    <location>
        <begin position="1"/>
        <end position="156"/>
    </location>
</feature>
<dbReference type="RefSeq" id="WP_059176523.1">
    <property type="nucleotide sequence ID" value="NZ_BCNO01000001.1"/>
</dbReference>
<dbReference type="Gene3D" id="3.40.50.360">
    <property type="match status" value="1"/>
</dbReference>
<dbReference type="EMBL" id="BCNO01000001">
    <property type="protein sequence ID" value="GAQ94055.1"/>
    <property type="molecule type" value="Genomic_DNA"/>
</dbReference>
<reference evidence="5" key="1">
    <citation type="submission" date="2016-01" db="EMBL/GenBank/DDBJ databases">
        <title>Draft genome sequence of Thermodesulfovibrio aggregans strain TGE-P1.</title>
        <authorList>
            <person name="Sekiguchi Y."/>
            <person name="Ohashi A."/>
            <person name="Matsuura N."/>
            <person name="Tourlousse M.D."/>
        </authorList>
    </citation>
    <scope>NUCLEOTIDE SEQUENCE [LARGE SCALE GENOMIC DNA]</scope>
    <source>
        <strain evidence="5">TGE-P1</strain>
    </source>
</reference>
<sequence length="210" mass="23623">MKVTAFNGSPRKNGNTYHAIKMVVEELKKEKIKVEIIHVGNKKIRGCIACYRCAKNKDEKCSINDEVNQWIQKIKESDGVILGSPVYFSGIAGTFKCFLDRAFLVASVNGGMFRHKVGVAVVADRRSGGVSTFDQLLHYLHYAEMIVPSSNYWNVVFGMNPGEVLKDEEGMQIMRILGKNMAWTLKLIENGNSIISKPDKEAKIFTNFIR</sequence>
<dbReference type="InterPro" id="IPR051796">
    <property type="entry name" value="ISF_SsuE-like"/>
</dbReference>
<dbReference type="PANTHER" id="PTHR43278">
    <property type="entry name" value="NAD(P)H-DEPENDENT FMN-CONTAINING OXIDOREDUCTASE YWQN-RELATED"/>
    <property type="match status" value="1"/>
</dbReference>
<dbReference type="OrthoDB" id="9790975at2"/>
<evidence type="ECO:0000259" key="3">
    <source>
        <dbReference type="Pfam" id="PF03358"/>
    </source>
</evidence>
<dbReference type="InterPro" id="IPR005025">
    <property type="entry name" value="FMN_Rdtase-like_dom"/>
</dbReference>
<accession>A0A0U9HLR6</accession>
<evidence type="ECO:0000313" key="4">
    <source>
        <dbReference type="EMBL" id="GAQ94055.1"/>
    </source>
</evidence>